<dbReference type="EMBL" id="NKHF01000040">
    <property type="protein sequence ID" value="PCK32115.1"/>
    <property type="molecule type" value="Genomic_DNA"/>
</dbReference>
<feature type="signal peptide" evidence="4">
    <location>
        <begin position="1"/>
        <end position="24"/>
    </location>
</feature>
<dbReference type="PANTHER" id="PTHR38102">
    <property type="entry name" value="PERIPLASMIC CHAPERONE SPY"/>
    <property type="match status" value="1"/>
</dbReference>
<gene>
    <name evidence="5" type="ORF">CEX98_09065</name>
</gene>
<dbReference type="AlphaFoldDB" id="A0A2A5JRS1"/>
<accession>A0A2A5JRS1</accession>
<evidence type="ECO:0000256" key="2">
    <source>
        <dbReference type="ARBA" id="ARBA00044983"/>
    </source>
</evidence>
<keyword evidence="6" id="KW-1185">Reference proteome</keyword>
<evidence type="ECO:0000313" key="5">
    <source>
        <dbReference type="EMBL" id="PCK32115.1"/>
    </source>
</evidence>
<dbReference type="PANTHER" id="PTHR38102:SF1">
    <property type="entry name" value="PERIPLASMIC CHAPERONE SPY"/>
    <property type="match status" value="1"/>
</dbReference>
<protein>
    <recommendedName>
        <fullName evidence="2">Signaling pathway modulator ZraP</fullName>
    </recommendedName>
    <alternativeName>
        <fullName evidence="3">Zinc resistance-associated protein</fullName>
    </alternativeName>
</protein>
<dbReference type="Pfam" id="PF13801">
    <property type="entry name" value="Metal_resist"/>
    <property type="match status" value="1"/>
</dbReference>
<evidence type="ECO:0000256" key="1">
    <source>
        <dbReference type="ARBA" id="ARBA00044945"/>
    </source>
</evidence>
<name>A0A2A5JRS1_PSEO7</name>
<organism evidence="5 6">
    <name type="scientific">Pseudoalteromonas piscicida</name>
    <dbReference type="NCBI Taxonomy" id="43662"/>
    <lineage>
        <taxon>Bacteria</taxon>
        <taxon>Pseudomonadati</taxon>
        <taxon>Pseudomonadota</taxon>
        <taxon>Gammaproteobacteria</taxon>
        <taxon>Alteromonadales</taxon>
        <taxon>Pseudoalteromonadaceae</taxon>
        <taxon>Pseudoalteromonas</taxon>
    </lineage>
</organism>
<evidence type="ECO:0000256" key="3">
    <source>
        <dbReference type="ARBA" id="ARBA00045001"/>
    </source>
</evidence>
<proteinExistence type="inferred from homology"/>
<keyword evidence="4" id="KW-0732">Signal</keyword>
<feature type="chain" id="PRO_5012675616" description="Signaling pathway modulator ZraP" evidence="4">
    <location>
        <begin position="25"/>
        <end position="153"/>
    </location>
</feature>
<dbReference type="GO" id="GO:0051082">
    <property type="term" value="F:unfolded protein binding"/>
    <property type="evidence" value="ECO:0007669"/>
    <property type="project" value="TreeGrafter"/>
</dbReference>
<reference evidence="6" key="1">
    <citation type="journal article" date="2019" name="Genome Announc.">
        <title>Draft Genome Sequence of Pseudoalteromonas piscicida Strain 36Y ROTHPW, an Hypersaline Seawater Isolate from the South Coast of Sonora, Mexico.</title>
        <authorList>
            <person name="Sanchez-Diaz R."/>
            <person name="Molina-Garza Z.J."/>
            <person name="Cruz-Suarez L.E."/>
            <person name="Selvin J."/>
            <person name="Kiran G.S."/>
            <person name="Ibarra-Gamez J.C."/>
            <person name="Gomez-Gil B."/>
            <person name="Galaviz-Silva L."/>
        </authorList>
    </citation>
    <scope>NUCLEOTIDE SEQUENCE [LARGE SCALE GENOMIC DNA]</scope>
    <source>
        <strain evidence="6">36Y_RITHPW</strain>
    </source>
</reference>
<evidence type="ECO:0000256" key="4">
    <source>
        <dbReference type="SAM" id="SignalP"/>
    </source>
</evidence>
<comment type="similarity">
    <text evidence="1">Belongs to the ZraP family.</text>
</comment>
<evidence type="ECO:0000313" key="6">
    <source>
        <dbReference type="Proteomes" id="UP000228621"/>
    </source>
</evidence>
<sequence length="153" mass="17175">MKLLSTLALVTVLGVSTLSFTASAGSMGGKLEHSARLLLSEKGQKLLELTDAQQVQLKTIYADHKAAKQALKAQSKETRTAYRQEMKALMEAEVFDKAQAQLLLEQGQDKQQAWALLAMETRHKVIHVLSEEQREKLKALKSHRKHKRTKKAE</sequence>
<dbReference type="Gene3D" id="1.20.120.1490">
    <property type="match status" value="1"/>
</dbReference>
<dbReference type="RefSeq" id="WP_099641755.1">
    <property type="nucleotide sequence ID" value="NZ_NKHF01000040.1"/>
</dbReference>
<dbReference type="Proteomes" id="UP000228621">
    <property type="component" value="Unassembled WGS sequence"/>
</dbReference>
<dbReference type="InterPro" id="IPR052211">
    <property type="entry name" value="Cpx_auxiliary_protein"/>
</dbReference>
<dbReference type="OrthoDB" id="6307325at2"/>
<dbReference type="GO" id="GO:0030288">
    <property type="term" value="C:outer membrane-bounded periplasmic space"/>
    <property type="evidence" value="ECO:0007669"/>
    <property type="project" value="TreeGrafter"/>
</dbReference>
<dbReference type="InterPro" id="IPR025961">
    <property type="entry name" value="Metal_resist"/>
</dbReference>
<comment type="caution">
    <text evidence="5">The sequence shown here is derived from an EMBL/GenBank/DDBJ whole genome shotgun (WGS) entry which is preliminary data.</text>
</comment>